<accession>A0ABV6VST3</accession>
<evidence type="ECO:0000313" key="3">
    <source>
        <dbReference type="EMBL" id="MFC1416806.1"/>
    </source>
</evidence>
<sequence length="427" mass="44928">MSSQLPRPLRAVGASLAAALLATALGGCHVPGTEKTLPAKQLKQELLTAPAGSTPFARGTYSPNGILTVDQFVDGVFDTKDQADEKDFVTRQDLRYAAQTNWVAPDGSSVDVYLLQFGASDGAQAFISSVSDATAQNKEPQEPLSSLAGVPGGEGWSAGAVDDEGDIDQIAWFRVGNIAVDLHYFTPASARPAELDQLAKAQRARLVNQVTTPSPLPLPTDSAPPAPGANASATAADKKRVLADLVAAPHGSHPWPSSKTNGATGVLTLDQLLDRLADTAADRTTMSAEGKDQGFQYAVRKNWDGADGTQADVYLLQFASATGAQSFILAHQQGAKSAVPSKGLYTIPNSGDAVAYERPGIDHDGYVWTDAYFVFGNVAVRIDFWVPAKAHRSELTALVQQQYAKLLKDSTLSRVDADAPALPGGDS</sequence>
<evidence type="ECO:0008006" key="5">
    <source>
        <dbReference type="Google" id="ProtNLM"/>
    </source>
</evidence>
<gene>
    <name evidence="3" type="ORF">ACEZDE_09135</name>
</gene>
<evidence type="ECO:0000256" key="2">
    <source>
        <dbReference type="SAM" id="SignalP"/>
    </source>
</evidence>
<feature type="region of interest" description="Disordered" evidence="1">
    <location>
        <begin position="133"/>
        <end position="161"/>
    </location>
</feature>
<name>A0ABV6VST3_9ACTN</name>
<comment type="caution">
    <text evidence="3">The sequence shown here is derived from an EMBL/GenBank/DDBJ whole genome shotgun (WGS) entry which is preliminary data.</text>
</comment>
<dbReference type="PROSITE" id="PS51257">
    <property type="entry name" value="PROKAR_LIPOPROTEIN"/>
    <property type="match status" value="1"/>
</dbReference>
<feature type="region of interest" description="Disordered" evidence="1">
    <location>
        <begin position="211"/>
        <end position="235"/>
    </location>
</feature>
<reference evidence="3 4" key="1">
    <citation type="submission" date="2024-09" db="EMBL/GenBank/DDBJ databases">
        <authorList>
            <person name="Lee S.D."/>
        </authorList>
    </citation>
    <scope>NUCLEOTIDE SEQUENCE [LARGE SCALE GENOMIC DNA]</scope>
    <source>
        <strain evidence="3 4">N8-3</strain>
    </source>
</reference>
<dbReference type="EMBL" id="JBHFAB010000005">
    <property type="protein sequence ID" value="MFC1416806.1"/>
    <property type="molecule type" value="Genomic_DNA"/>
</dbReference>
<feature type="signal peptide" evidence="2">
    <location>
        <begin position="1"/>
        <end position="24"/>
    </location>
</feature>
<evidence type="ECO:0000313" key="4">
    <source>
        <dbReference type="Proteomes" id="UP001592531"/>
    </source>
</evidence>
<dbReference type="Proteomes" id="UP001592531">
    <property type="component" value="Unassembled WGS sequence"/>
</dbReference>
<feature type="chain" id="PRO_5046437653" description="Lipoprotein" evidence="2">
    <location>
        <begin position="25"/>
        <end position="427"/>
    </location>
</feature>
<dbReference type="RefSeq" id="WP_380534352.1">
    <property type="nucleotide sequence ID" value="NZ_JBHFAB010000005.1"/>
</dbReference>
<proteinExistence type="predicted"/>
<keyword evidence="4" id="KW-1185">Reference proteome</keyword>
<feature type="compositionally biased region" description="Pro residues" evidence="1">
    <location>
        <begin position="214"/>
        <end position="227"/>
    </location>
</feature>
<protein>
    <recommendedName>
        <fullName evidence="5">Lipoprotein</fullName>
    </recommendedName>
</protein>
<keyword evidence="2" id="KW-0732">Signal</keyword>
<evidence type="ECO:0000256" key="1">
    <source>
        <dbReference type="SAM" id="MobiDB-lite"/>
    </source>
</evidence>
<organism evidence="3 4">
    <name type="scientific">Streptacidiphilus cavernicola</name>
    <dbReference type="NCBI Taxonomy" id="3342716"/>
    <lineage>
        <taxon>Bacteria</taxon>
        <taxon>Bacillati</taxon>
        <taxon>Actinomycetota</taxon>
        <taxon>Actinomycetes</taxon>
        <taxon>Kitasatosporales</taxon>
        <taxon>Streptomycetaceae</taxon>
        <taxon>Streptacidiphilus</taxon>
    </lineage>
</organism>